<evidence type="ECO:0000256" key="2">
    <source>
        <dbReference type="SAM" id="MobiDB-lite"/>
    </source>
</evidence>
<feature type="compositionally biased region" description="Polar residues" evidence="2">
    <location>
        <begin position="198"/>
        <end position="210"/>
    </location>
</feature>
<accession>A0A1Q3F1Z8</accession>
<dbReference type="EMBL" id="GFDL01013461">
    <property type="protein sequence ID" value="JAV21584.1"/>
    <property type="molecule type" value="Transcribed_RNA"/>
</dbReference>
<feature type="compositionally biased region" description="Low complexity" evidence="2">
    <location>
        <begin position="523"/>
        <end position="532"/>
    </location>
</feature>
<feature type="coiled-coil region" evidence="1">
    <location>
        <begin position="24"/>
        <end position="58"/>
    </location>
</feature>
<feature type="compositionally biased region" description="Polar residues" evidence="2">
    <location>
        <begin position="601"/>
        <end position="617"/>
    </location>
</feature>
<proteinExistence type="predicted"/>
<feature type="compositionally biased region" description="Acidic residues" evidence="2">
    <location>
        <begin position="474"/>
        <end position="493"/>
    </location>
</feature>
<protein>
    <submittedName>
        <fullName evidence="3">Uncharacterized protein</fullName>
    </submittedName>
</protein>
<feature type="compositionally biased region" description="Acidic residues" evidence="2">
    <location>
        <begin position="542"/>
        <end position="563"/>
    </location>
</feature>
<feature type="region of interest" description="Disordered" evidence="2">
    <location>
        <begin position="900"/>
        <end position="925"/>
    </location>
</feature>
<feature type="region of interest" description="Disordered" evidence="2">
    <location>
        <begin position="757"/>
        <end position="800"/>
    </location>
</feature>
<feature type="coiled-coil region" evidence="1">
    <location>
        <begin position="87"/>
        <end position="132"/>
    </location>
</feature>
<organism evidence="3">
    <name type="scientific">Culex tarsalis</name>
    <name type="common">Encephalitis mosquito</name>
    <dbReference type="NCBI Taxonomy" id="7177"/>
    <lineage>
        <taxon>Eukaryota</taxon>
        <taxon>Metazoa</taxon>
        <taxon>Ecdysozoa</taxon>
        <taxon>Arthropoda</taxon>
        <taxon>Hexapoda</taxon>
        <taxon>Insecta</taxon>
        <taxon>Pterygota</taxon>
        <taxon>Neoptera</taxon>
        <taxon>Endopterygota</taxon>
        <taxon>Diptera</taxon>
        <taxon>Nematocera</taxon>
        <taxon>Culicoidea</taxon>
        <taxon>Culicidae</taxon>
        <taxon>Culicinae</taxon>
        <taxon>Culicini</taxon>
        <taxon>Culex</taxon>
        <taxon>Culex</taxon>
    </lineage>
</organism>
<name>A0A1Q3F1Z8_CULTA</name>
<sequence>MSADEFIYSVINSDTVGQLDLNVIANTLASADALIRQIKAQQEENGALKEKITSLRSSALQIKQLYEAELGKNRGTADRERDYIRQVGELEARTRDAENARVNAELREKETVAELERKLEASQERYDGLAGDALRNAVLLAESGLLPVDQQPRLRELRSYWQTQVQNGVTLPEDIAAILAKKKLSRKKRRSDVESRDQATMTCGPTVTSTAVNTTAEPLPAPVPAKTFADKATMYSSSTVTRSTCTSAFIRRVDVGVNYPEVVPKSIDEILRECVIEMPSLLSPILDNLPPVQKQSIETQTDEPATVTVTATTSTTSVGTNTTLRNIRRRLDYVRKTENLAAGFTIKKEETISPASSIQNLPAAASAEVNPQLTQIWALLGETMFRLLGNGRLFDSQQQCYNTINERLAMVNSLIDPEARRRGPGSATQLMMSEALAAAAAQAAMLGNDARKAGSNLKRAASVPAEVPGKGGDDYEADVAEEASNEPWEDEDVPLERSPEMSPEEEEKTPEQRLEMEEDVEDVQQQQAEQVVSECAGSTVVEQEEEEEEEEEVTMPEPDEEAAVESLPQENEEELETSLSAIVQPTNTSPSSDETKETETCPIQPSPTAKSTATSNSEPEKIILESASSVQPEEEPVEIRTTLPDDEATPNRPESPPQLELPSVQESVLNRSLPAEFTLADLPESRGKKHYLDVRLGDDFADSACVTDDEESAERMMIVMEGSPARTASSSYTSIGSNGTLISPIKVRETNELVKDQFKTPTSPAISKRKLRERTESGGSSTSSVGNAKKRGRMSPETESLLEDDWDRKFSTIKNYFALPSSLNPIESGAMWDDEDGDDDEEIDGEEFLIPEEPLAQAAIKEEKKVEPIAEPKPSTSTAPWDDFKVPLQIDVAPAVIVATSDSPESPPLEDSPMSPDAEAFGIEDSPMSPLPEEHDAAFGCNDSPMSPPLESRGSMYNVEPVVIPVVNPLASRLSQEYKNTPIGKTIARYNNERRGEVLRNMAPEMAPKEAAMVRRIVAMVQRHVAEEWTVGNLQRSCNEILAATNNTKLISVAIIEYGVAHQDFVLDVQCSPPAPALPKTTQQLVLLVKTMNETLYTLDKVLLHEIDRRVFTLKAGADKVMLETVTALTYLYIGISDSSRLYGCTARLFIYKCLYYFNFKGLPLIYLVLKAFPHALPKKGSVYYDNSDAMVSTIRTVLMNINFMERSSAQDAHLYKKAELMKLFKYFYGYQPGQPTYDELITNLVEKIKASKLKNVDYCLILVAKRKGYEWAKDAIVQKHLYPLLNDYLKQLDAPRHADSAALDDRICCLIFTISAILKTQPNFQDVSRFMQMFGNIVQLADGNQRVQEAAVAGLVRFTRFGFADIYEWLCRWCPSYEVSGRTKLMLATFVHRKEVRFWKQLSQREIV</sequence>
<feature type="region of interest" description="Disordered" evidence="2">
    <location>
        <begin position="189"/>
        <end position="210"/>
    </location>
</feature>
<feature type="compositionally biased region" description="Polar residues" evidence="2">
    <location>
        <begin position="581"/>
        <end position="592"/>
    </location>
</feature>
<feature type="region of interest" description="Disordered" evidence="2">
    <location>
        <begin position="457"/>
        <end position="667"/>
    </location>
</feature>
<reference evidence="3" key="1">
    <citation type="submission" date="2017-01" db="EMBL/GenBank/DDBJ databases">
        <title>A deep insight into the sialotranscriptome of adult male and female Cluex tarsalis mosquitoes.</title>
        <authorList>
            <person name="Ribeiro J.M."/>
            <person name="Moreira F."/>
            <person name="Bernard K.A."/>
            <person name="Calvo E."/>
        </authorList>
    </citation>
    <scope>NUCLEOTIDE SEQUENCE</scope>
    <source>
        <strain evidence="3">Kern County</strain>
        <tissue evidence="3">Salivary glands</tissue>
    </source>
</reference>
<keyword evidence="1" id="KW-0175">Coiled coil</keyword>
<evidence type="ECO:0000313" key="3">
    <source>
        <dbReference type="EMBL" id="JAV21584.1"/>
    </source>
</evidence>
<feature type="compositionally biased region" description="Low complexity" evidence="2">
    <location>
        <begin position="901"/>
        <end position="917"/>
    </location>
</feature>
<evidence type="ECO:0000256" key="1">
    <source>
        <dbReference type="SAM" id="Coils"/>
    </source>
</evidence>